<dbReference type="GO" id="GO:0005739">
    <property type="term" value="C:mitochondrion"/>
    <property type="evidence" value="ECO:0007669"/>
    <property type="project" value="TreeGrafter"/>
</dbReference>
<organism evidence="2 3">
    <name type="scientific">Coemansia reversa (strain ATCC 12441 / NRRL 1564)</name>
    <dbReference type="NCBI Taxonomy" id="763665"/>
    <lineage>
        <taxon>Eukaryota</taxon>
        <taxon>Fungi</taxon>
        <taxon>Fungi incertae sedis</taxon>
        <taxon>Zoopagomycota</taxon>
        <taxon>Kickxellomycotina</taxon>
        <taxon>Kickxellomycetes</taxon>
        <taxon>Kickxellales</taxon>
        <taxon>Kickxellaceae</taxon>
        <taxon>Coemansia</taxon>
    </lineage>
</organism>
<dbReference type="OrthoDB" id="10268103at2759"/>
<gene>
    <name evidence="2" type="ORF">COEREDRAFT_23961</name>
</gene>
<dbReference type="EMBL" id="KZ303488">
    <property type="protein sequence ID" value="PIA18817.1"/>
    <property type="molecule type" value="Genomic_DNA"/>
</dbReference>
<dbReference type="InterPro" id="IPR036477">
    <property type="entry name" value="Formyl_transf_N_sf"/>
</dbReference>
<evidence type="ECO:0000313" key="2">
    <source>
        <dbReference type="EMBL" id="PIA18817.1"/>
    </source>
</evidence>
<keyword evidence="3" id="KW-1185">Reference proteome</keyword>
<dbReference type="GO" id="GO:0004479">
    <property type="term" value="F:methionyl-tRNA formyltransferase activity"/>
    <property type="evidence" value="ECO:0007669"/>
    <property type="project" value="TreeGrafter"/>
</dbReference>
<feature type="non-terminal residue" evidence="2">
    <location>
        <position position="1"/>
    </location>
</feature>
<name>A0A2G5BJ89_COERN</name>
<protein>
    <submittedName>
        <fullName evidence="2">Formyltransferase</fullName>
    </submittedName>
</protein>
<dbReference type="STRING" id="763665.A0A2G5BJ89"/>
<feature type="non-terminal residue" evidence="2">
    <location>
        <position position="270"/>
    </location>
</feature>
<dbReference type="PANTHER" id="PTHR11138:SF5">
    <property type="entry name" value="METHIONYL-TRNA FORMYLTRANSFERASE, MITOCHONDRIAL"/>
    <property type="match status" value="1"/>
</dbReference>
<reference evidence="2 3" key="1">
    <citation type="journal article" date="2015" name="Genome Biol. Evol.">
        <title>Phylogenomic analyses indicate that early fungi evolved digesting cell walls of algal ancestors of land plants.</title>
        <authorList>
            <person name="Chang Y."/>
            <person name="Wang S."/>
            <person name="Sekimoto S."/>
            <person name="Aerts A.L."/>
            <person name="Choi C."/>
            <person name="Clum A."/>
            <person name="LaButti K.M."/>
            <person name="Lindquist E.A."/>
            <person name="Yee Ngan C."/>
            <person name="Ohm R.A."/>
            <person name="Salamov A.A."/>
            <person name="Grigoriev I.V."/>
            <person name="Spatafora J.W."/>
            <person name="Berbee M.L."/>
        </authorList>
    </citation>
    <scope>NUCLEOTIDE SEQUENCE [LARGE SCALE GENOMIC DNA]</scope>
    <source>
        <strain evidence="2 3">NRRL 1564</strain>
    </source>
</reference>
<sequence length="270" mass="30266">SSTNNSGKKLSVMIFGSDEFAAGILKKLNYYVSSNESRIVHIEVACPLPKGGNMSERVGKKWVKNNNFTPIHRTASELSYKVHPRSPQSLSGWAIPEPSLGGRFSGNVETIAIVCYSNLILPERLANSFSLGMLHIHPSLLPMHRGQTAIQTAILRGDESTGVTISEYSFRTICGGKILAQIPYKLNRTSKFSEVQQILAQLGGDLMGMVLENLSYLRAHAILQNESQATYTRQYTDDDMKVVWEKMTANDIYRRYRAFYGLMSLHTVWR</sequence>
<dbReference type="SUPFAM" id="SSF53328">
    <property type="entry name" value="Formyltransferase"/>
    <property type="match status" value="1"/>
</dbReference>
<dbReference type="InterPro" id="IPR002376">
    <property type="entry name" value="Formyl_transf_N"/>
</dbReference>
<evidence type="ECO:0000313" key="3">
    <source>
        <dbReference type="Proteomes" id="UP000242474"/>
    </source>
</evidence>
<dbReference type="Pfam" id="PF00551">
    <property type="entry name" value="Formyl_trans_N"/>
    <property type="match status" value="1"/>
</dbReference>
<dbReference type="PANTHER" id="PTHR11138">
    <property type="entry name" value="METHIONYL-TRNA FORMYLTRANSFERASE"/>
    <property type="match status" value="1"/>
</dbReference>
<accession>A0A2G5BJ89</accession>
<dbReference type="Gene3D" id="3.40.50.12230">
    <property type="match status" value="1"/>
</dbReference>
<proteinExistence type="predicted"/>
<dbReference type="Proteomes" id="UP000242474">
    <property type="component" value="Unassembled WGS sequence"/>
</dbReference>
<keyword evidence="2" id="KW-0808">Transferase</keyword>
<feature type="domain" description="Formyl transferase N-terminal" evidence="1">
    <location>
        <begin position="107"/>
        <end position="205"/>
    </location>
</feature>
<evidence type="ECO:0000259" key="1">
    <source>
        <dbReference type="Pfam" id="PF00551"/>
    </source>
</evidence>
<dbReference type="AlphaFoldDB" id="A0A2G5BJ89"/>